<comment type="caution">
    <text evidence="2">The sequence shown here is derived from an EMBL/GenBank/DDBJ whole genome shotgun (WGS) entry which is preliminary data.</text>
</comment>
<evidence type="ECO:0000256" key="1">
    <source>
        <dbReference type="SAM" id="MobiDB-lite"/>
    </source>
</evidence>
<gene>
    <name evidence="2" type="ORF">COLSTE_02186</name>
</gene>
<evidence type="ECO:0000313" key="3">
    <source>
        <dbReference type="Proteomes" id="UP000003560"/>
    </source>
</evidence>
<proteinExistence type="predicted"/>
<accession>B6GDK6</accession>
<evidence type="ECO:0000313" key="2">
    <source>
        <dbReference type="EMBL" id="EEA89644.1"/>
    </source>
</evidence>
<dbReference type="STRING" id="445975.COLSTE_02186"/>
<dbReference type="AlphaFoldDB" id="B6GDK6"/>
<dbReference type="Proteomes" id="UP000003560">
    <property type="component" value="Unassembled WGS sequence"/>
</dbReference>
<dbReference type="HOGENOM" id="CLU_2698275_0_0_11"/>
<feature type="compositionally biased region" description="Basic and acidic residues" evidence="1">
    <location>
        <begin position="47"/>
        <end position="73"/>
    </location>
</feature>
<organism evidence="2 3">
    <name type="scientific">Collinsella stercoris DSM 13279</name>
    <dbReference type="NCBI Taxonomy" id="445975"/>
    <lineage>
        <taxon>Bacteria</taxon>
        <taxon>Bacillati</taxon>
        <taxon>Actinomycetota</taxon>
        <taxon>Coriobacteriia</taxon>
        <taxon>Coriobacteriales</taxon>
        <taxon>Coriobacteriaceae</taxon>
        <taxon>Collinsella</taxon>
    </lineage>
</organism>
<protein>
    <submittedName>
        <fullName evidence="2">Uncharacterized protein</fullName>
    </submittedName>
</protein>
<reference evidence="2 3" key="1">
    <citation type="submission" date="2008-10" db="EMBL/GenBank/DDBJ databases">
        <title>Draft genome sequence of Collinsella stercoris (DSM 13279).</title>
        <authorList>
            <person name="Sudarsanam P."/>
            <person name="Ley R."/>
            <person name="Guruge J."/>
            <person name="Turnbaugh P.J."/>
            <person name="Mahowald M."/>
            <person name="Liep D."/>
            <person name="Gordon J."/>
        </authorList>
    </citation>
    <scope>NUCLEOTIDE SEQUENCE [LARGE SCALE GENOMIC DNA]</scope>
    <source>
        <strain evidence="2 3">DSM 13279</strain>
    </source>
</reference>
<keyword evidence="3" id="KW-1185">Reference proteome</keyword>
<sequence length="73" mass="8348">MLFRASVKPPPKPTVSFTVFNLLRPIDEWRCCLQSSDHPKKVGGADGCDRNHQQAQNDHHERDESEWVDVPHG</sequence>
<feature type="region of interest" description="Disordered" evidence="1">
    <location>
        <begin position="40"/>
        <end position="73"/>
    </location>
</feature>
<name>B6GDK6_9ACTN</name>
<dbReference type="EMBL" id="ABXJ01000128">
    <property type="protein sequence ID" value="EEA89644.1"/>
    <property type="molecule type" value="Genomic_DNA"/>
</dbReference>
<reference evidence="2 3" key="2">
    <citation type="submission" date="2008-10" db="EMBL/GenBank/DDBJ databases">
        <authorList>
            <person name="Fulton L."/>
            <person name="Clifton S."/>
            <person name="Fulton B."/>
            <person name="Xu J."/>
            <person name="Minx P."/>
            <person name="Pepin K.H."/>
            <person name="Johnson M."/>
            <person name="Thiruvilangam P."/>
            <person name="Bhonagiri V."/>
            <person name="Nash W.E."/>
            <person name="Mardis E.R."/>
            <person name="Wilson R.K."/>
        </authorList>
    </citation>
    <scope>NUCLEOTIDE SEQUENCE [LARGE SCALE GENOMIC DNA]</scope>
    <source>
        <strain evidence="2 3">DSM 13279</strain>
    </source>
</reference>